<dbReference type="SUPFAM" id="SSF55729">
    <property type="entry name" value="Acyl-CoA N-acyltransferases (Nat)"/>
    <property type="match status" value="1"/>
</dbReference>
<dbReference type="CDD" id="cd04301">
    <property type="entry name" value="NAT_SF"/>
    <property type="match status" value="1"/>
</dbReference>
<keyword evidence="3" id="KW-1185">Reference proteome</keyword>
<gene>
    <name evidence="2" type="ORF">JANAI62_07720</name>
</gene>
<dbReference type="PROSITE" id="PS51186">
    <property type="entry name" value="GNAT"/>
    <property type="match status" value="1"/>
</dbReference>
<reference evidence="2 3" key="1">
    <citation type="submission" date="2021-05" db="EMBL/GenBank/DDBJ databases">
        <title>Bacteria Genome sequencing.</title>
        <authorList>
            <person name="Takabe Y."/>
            <person name="Nakajima Y."/>
            <person name="Suzuki S."/>
            <person name="Shiozaki T."/>
        </authorList>
    </citation>
    <scope>NUCLEOTIDE SEQUENCE [LARGE SCALE GENOMIC DNA]</scope>
    <source>
        <strain evidence="2 3">AI_62</strain>
    </source>
</reference>
<accession>A0ABQ4NIB3</accession>
<organism evidence="2 3">
    <name type="scientific">Jannaschia pagri</name>
    <dbReference type="NCBI Taxonomy" id="2829797"/>
    <lineage>
        <taxon>Bacteria</taxon>
        <taxon>Pseudomonadati</taxon>
        <taxon>Pseudomonadota</taxon>
        <taxon>Alphaproteobacteria</taxon>
        <taxon>Rhodobacterales</taxon>
        <taxon>Roseobacteraceae</taxon>
        <taxon>Jannaschia</taxon>
    </lineage>
</organism>
<feature type="domain" description="N-acetyltransferase" evidence="1">
    <location>
        <begin position="132"/>
        <end position="272"/>
    </location>
</feature>
<name>A0ABQ4NIB3_9RHOB</name>
<dbReference type="Pfam" id="PF00583">
    <property type="entry name" value="Acetyltransf_1"/>
    <property type="match status" value="1"/>
</dbReference>
<dbReference type="Proteomes" id="UP000786693">
    <property type="component" value="Unassembled WGS sequence"/>
</dbReference>
<dbReference type="InterPro" id="IPR000182">
    <property type="entry name" value="GNAT_dom"/>
</dbReference>
<dbReference type="InterPro" id="IPR016181">
    <property type="entry name" value="Acyl_CoA_acyltransferase"/>
</dbReference>
<dbReference type="Gene3D" id="3.40.630.30">
    <property type="match status" value="1"/>
</dbReference>
<proteinExistence type="predicted"/>
<dbReference type="RefSeq" id="WP_220747643.1">
    <property type="nucleotide sequence ID" value="NZ_BPFH01000001.1"/>
</dbReference>
<protein>
    <recommendedName>
        <fullName evidence="1">N-acetyltransferase domain-containing protein</fullName>
    </recommendedName>
</protein>
<sequence length="272" mass="29256">MIRATEADLPAIQAMLSARAPHAMFPQSNLRNQGLGGGHPHGMTVWIDTLHTVSAMLGLNNCGMVMPVWDDMPRGAADVLKRFPLKGFAGPTPMVRPLTTALALDTAPATLDADEPQFLLHLPTTRWSDDAGTLAPVSDHRETAIGWRTAYQTELHMTDDGPESAVAAVDRWCAADSHRLLIVEGQPVAMTGFNARLPDIVQVGGVYTPPDLRRRGFARQAVALHLAEARAQGVREATLFAATDAAVACYQSLGFDRIGDFALVLFDGEVTP</sequence>
<evidence type="ECO:0000313" key="3">
    <source>
        <dbReference type="Proteomes" id="UP000786693"/>
    </source>
</evidence>
<comment type="caution">
    <text evidence="2">The sequence shown here is derived from an EMBL/GenBank/DDBJ whole genome shotgun (WGS) entry which is preliminary data.</text>
</comment>
<dbReference type="EMBL" id="BPFH01000001">
    <property type="protein sequence ID" value="GIT94149.1"/>
    <property type="molecule type" value="Genomic_DNA"/>
</dbReference>
<evidence type="ECO:0000313" key="2">
    <source>
        <dbReference type="EMBL" id="GIT94149.1"/>
    </source>
</evidence>
<evidence type="ECO:0000259" key="1">
    <source>
        <dbReference type="PROSITE" id="PS51186"/>
    </source>
</evidence>